<dbReference type="Pfam" id="PF01546">
    <property type="entry name" value="Peptidase_M20"/>
    <property type="match status" value="1"/>
</dbReference>
<dbReference type="Proteomes" id="UP001596414">
    <property type="component" value="Unassembled WGS sequence"/>
</dbReference>
<dbReference type="SUPFAM" id="SSF55031">
    <property type="entry name" value="Bacterial exopeptidase dimerisation domain"/>
    <property type="match status" value="1"/>
</dbReference>
<reference evidence="2 3" key="1">
    <citation type="journal article" date="2014" name="Int. J. Syst. Evol. Microbiol.">
        <title>Complete genome sequence of Corynebacterium casei LMG S-19264T (=DSM 44701T), isolated from a smear-ripened cheese.</title>
        <authorList>
            <consortium name="US DOE Joint Genome Institute (JGI-PGF)"/>
            <person name="Walter F."/>
            <person name="Albersmeier A."/>
            <person name="Kalinowski J."/>
            <person name="Ruckert C."/>
        </authorList>
    </citation>
    <scope>NUCLEOTIDE SEQUENCE [LARGE SCALE GENOMIC DNA]</scope>
    <source>
        <strain evidence="2 3">CGMCC 4.7215</strain>
    </source>
</reference>
<dbReference type="InterPro" id="IPR002933">
    <property type="entry name" value="Peptidase_M20"/>
</dbReference>
<dbReference type="NCBIfam" id="TIGR01879">
    <property type="entry name" value="hydantase"/>
    <property type="match status" value="1"/>
</dbReference>
<evidence type="ECO:0000313" key="2">
    <source>
        <dbReference type="EMBL" id="MFC7126405.1"/>
    </source>
</evidence>
<dbReference type="Gene3D" id="3.30.70.360">
    <property type="match status" value="1"/>
</dbReference>
<proteinExistence type="predicted"/>
<evidence type="ECO:0000313" key="3">
    <source>
        <dbReference type="Proteomes" id="UP001596414"/>
    </source>
</evidence>
<dbReference type="Gene3D" id="3.40.630.10">
    <property type="entry name" value="Zn peptidases"/>
    <property type="match status" value="1"/>
</dbReference>
<dbReference type="GO" id="GO:0016787">
    <property type="term" value="F:hydrolase activity"/>
    <property type="evidence" value="ECO:0007669"/>
    <property type="project" value="UniProtKB-KW"/>
</dbReference>
<dbReference type="SUPFAM" id="SSF53187">
    <property type="entry name" value="Zn-dependent exopeptidases"/>
    <property type="match status" value="1"/>
</dbReference>
<name>A0ABD5X5F3_9EURY</name>
<gene>
    <name evidence="2" type="ORF">ACFQJ7_10220</name>
</gene>
<comment type="caution">
    <text evidence="2">The sequence shown here is derived from an EMBL/GenBank/DDBJ whole genome shotgun (WGS) entry which is preliminary data.</text>
</comment>
<dbReference type="InterPro" id="IPR010158">
    <property type="entry name" value="Amidase_Cbmase"/>
</dbReference>
<accession>A0ABD5X5F3</accession>
<dbReference type="AlphaFoldDB" id="A0ABD5X5F3"/>
<dbReference type="InterPro" id="IPR036264">
    <property type="entry name" value="Bact_exopeptidase_dim_dom"/>
</dbReference>
<dbReference type="PANTHER" id="PTHR32494:SF5">
    <property type="entry name" value="ALLANTOATE AMIDOHYDROLASE"/>
    <property type="match status" value="1"/>
</dbReference>
<dbReference type="PANTHER" id="PTHR32494">
    <property type="entry name" value="ALLANTOATE DEIMINASE-RELATED"/>
    <property type="match status" value="1"/>
</dbReference>
<organism evidence="2 3">
    <name type="scientific">Halovenus rubra</name>
    <dbReference type="NCBI Taxonomy" id="869890"/>
    <lineage>
        <taxon>Archaea</taxon>
        <taxon>Methanobacteriati</taxon>
        <taxon>Methanobacteriota</taxon>
        <taxon>Stenosarchaea group</taxon>
        <taxon>Halobacteria</taxon>
        <taxon>Halobacteriales</taxon>
        <taxon>Haloarculaceae</taxon>
        <taxon>Halovenus</taxon>
    </lineage>
</organism>
<dbReference type="PIRSF" id="PIRSF001235">
    <property type="entry name" value="Amidase_carbamoylase"/>
    <property type="match status" value="1"/>
</dbReference>
<protein>
    <submittedName>
        <fullName evidence="2">M20 family metallo-hydrolase</fullName>
    </submittedName>
</protein>
<dbReference type="EMBL" id="JBHSZQ010000020">
    <property type="protein sequence ID" value="MFC7126405.1"/>
    <property type="molecule type" value="Genomic_DNA"/>
</dbReference>
<sequence length="417" mass="44448">MEVDERRLRENMLTNGEFGAVASEGHGRTVLTGSEADKRAREHLVTKMHGLDMAVRVDVVGNIVGRWTPDSADPGAAPVAAGSHLDSVPEGGIFDGLLGIYGALEAVRAIQESDRKPEHPLEVVSFTEEEGTRFGVGLLGSSVATGQRNTDEALSLTDDSGTTLETHLESIGFRGENRLDASAWDAWLELHPEQSTQLENAGYQAGVVSAITGLRRYGVEFGGEANHAGGVRMGDRSDAFVAASTFVTDINRAARDVVADGHDFAVATVGSAAVEPNASNVVPRRVELGLDIRDTNTETIKELVRRAQQSLARIEQEYGVETQLTKRHMIDPAEMSDRCRGAIEAAGTEHGVETLAVRSGGGHDTMNVARVTDAGLLFTPSQDGISHSPAEWTDWEDCATCTRMLAEALADLAGAGH</sequence>
<keyword evidence="1" id="KW-0378">Hydrolase</keyword>
<evidence type="ECO:0000256" key="1">
    <source>
        <dbReference type="ARBA" id="ARBA00022801"/>
    </source>
</evidence>
<dbReference type="RefSeq" id="WP_267635959.1">
    <property type="nucleotide sequence ID" value="NZ_JAODIY010000001.1"/>
</dbReference>
<dbReference type="CDD" id="cd03884">
    <property type="entry name" value="M20_bAS"/>
    <property type="match status" value="1"/>
</dbReference>